<evidence type="ECO:0000313" key="2">
    <source>
        <dbReference type="EMBL" id="MDO6416317.1"/>
    </source>
</evidence>
<evidence type="ECO:0000259" key="1">
    <source>
        <dbReference type="Pfam" id="PF02698"/>
    </source>
</evidence>
<proteinExistence type="predicted"/>
<name>A0ABT8YDA0_9SPHN</name>
<feature type="domain" description="DUF218" evidence="1">
    <location>
        <begin position="34"/>
        <end position="161"/>
    </location>
</feature>
<dbReference type="Proteomes" id="UP001169764">
    <property type="component" value="Unassembled WGS sequence"/>
</dbReference>
<protein>
    <submittedName>
        <fullName evidence="2">YdcF family protein</fullName>
    </submittedName>
</protein>
<comment type="caution">
    <text evidence="2">The sequence shown here is derived from an EMBL/GenBank/DDBJ whole genome shotgun (WGS) entry which is preliminary data.</text>
</comment>
<dbReference type="CDD" id="cd06259">
    <property type="entry name" value="YdcF-like"/>
    <property type="match status" value="1"/>
</dbReference>
<evidence type="ECO:0000313" key="3">
    <source>
        <dbReference type="Proteomes" id="UP001169764"/>
    </source>
</evidence>
<dbReference type="RefSeq" id="WP_303546067.1">
    <property type="nucleotide sequence ID" value="NZ_JAUOTP010000010.1"/>
</dbReference>
<organism evidence="2 3">
    <name type="scientific">Sphingomonas natans</name>
    <dbReference type="NCBI Taxonomy" id="3063330"/>
    <lineage>
        <taxon>Bacteria</taxon>
        <taxon>Pseudomonadati</taxon>
        <taxon>Pseudomonadota</taxon>
        <taxon>Alphaproteobacteria</taxon>
        <taxon>Sphingomonadales</taxon>
        <taxon>Sphingomonadaceae</taxon>
        <taxon>Sphingomonas</taxon>
    </lineage>
</organism>
<sequence length="175" mass="19409">MMLRLLSTVLLLWALGFALFASTLPHPADDRVTDGIVVLTGGPGRVQRGVALLQAGKARRMLVSGVDRQVRPAELATINRFPHALLSRIDLGAEAVDTRSNADEAAAWIASYRFHTIRVVTTDWHMRRARLELAQQLPRDVTLLPDAIPSTPNLVALLREYNKYLLRRAATLIGR</sequence>
<gene>
    <name evidence="2" type="ORF">Q4F19_18170</name>
</gene>
<dbReference type="EMBL" id="JAUOTP010000010">
    <property type="protein sequence ID" value="MDO6416317.1"/>
    <property type="molecule type" value="Genomic_DNA"/>
</dbReference>
<reference evidence="2" key="1">
    <citation type="submission" date="2023-07" db="EMBL/GenBank/DDBJ databases">
        <authorList>
            <person name="Kim M."/>
        </authorList>
    </citation>
    <scope>NUCLEOTIDE SEQUENCE</scope>
    <source>
        <strain evidence="2">BIUV-7</strain>
    </source>
</reference>
<accession>A0ABT8YDA0</accession>
<dbReference type="Pfam" id="PF02698">
    <property type="entry name" value="DUF218"/>
    <property type="match status" value="1"/>
</dbReference>
<keyword evidence="3" id="KW-1185">Reference proteome</keyword>
<dbReference type="InterPro" id="IPR003848">
    <property type="entry name" value="DUF218"/>
</dbReference>